<sequence length="750" mass="86558">MQNVASGRRAVAAAPLPASVEAAWGAPTPKKLVIRAFRHVPKLPDDFYEENWSELLAALRAIQAGDGQCFSREELFRKVEDVCLHDMAARLYGDLEREMDRHLAEALAVLPAPETVPAYRPVLAAWKQHCRQTQIVGDIFLYLDRTYAVMNTNVRSLGEMARALFAKHLLAHDGRVLRPTIASALQAIEKDRRGEPMERAELRDLLVDMLDTLGFYRTEFEPQLFATTRAFYAAEGRHYVAERSLPEYLGHCEMRLQQEQERVQAYLDASSQRQLLAILNDALGRQCVEAMMDKGLEALFDETRVDDLGRLYQLLRRIDATWKLTPRYGEYIKRRCAAITLDEEHDADMVKNLLALHERAELMERDAFRGDKKFHNAAQTAFEAAINLRQNVPAELLARHFDQLLRAGNKAYNEEQLNEVLSRLMELFRFLNGKDVFEAFYKSHLAKRLLLGRSASIDWERSVVARLRTECGASFTNHLENMFKDMDVSADLMQAFEQRRQRRNAPALPPIQFHCQVLTQAYWPCGPPLAIKLPESLQRCQDAFARFYLSKHSGRRLAWHSAMSTCELRARFPRGEKTLSVSLHQALVLLQFNDADALPYTAIREHTGIFDDRELKRTLQSLACGKARVLQKEPRGRDVHDTDRFAFHTDFTDPHYRIRINQIQSKESQEEQRNTSERVFQDRQYQIDAAIVRIMKARRRLSHAQLIGELYAQLPFPHKPADLKRRIESLIQREYLARDDANPNAYRYVA</sequence>
<proteinExistence type="inferred from homology"/>
<dbReference type="InterPro" id="IPR016159">
    <property type="entry name" value="Cullin_repeat-like_dom_sf"/>
</dbReference>
<protein>
    <recommendedName>
        <fullName evidence="6">Cullin family profile domain-containing protein</fullName>
    </recommendedName>
</protein>
<dbReference type="InterPro" id="IPR016157">
    <property type="entry name" value="Cullin_CS"/>
</dbReference>
<keyword evidence="8" id="KW-1185">Reference proteome</keyword>
<dbReference type="GO" id="GO:0031625">
    <property type="term" value="F:ubiquitin protein ligase binding"/>
    <property type="evidence" value="ECO:0007669"/>
    <property type="project" value="InterPro"/>
</dbReference>
<dbReference type="Pfam" id="PF00888">
    <property type="entry name" value="Cullin"/>
    <property type="match status" value="1"/>
</dbReference>
<keyword evidence="3" id="KW-0832">Ubl conjugation</keyword>
<dbReference type="Proteomes" id="UP001301350">
    <property type="component" value="Unassembled WGS sequence"/>
</dbReference>
<evidence type="ECO:0000256" key="4">
    <source>
        <dbReference type="PROSITE-ProRule" id="PRU00330"/>
    </source>
</evidence>
<evidence type="ECO:0000313" key="7">
    <source>
        <dbReference type="EMBL" id="KAK4536609.1"/>
    </source>
</evidence>
<dbReference type="Pfam" id="PF26557">
    <property type="entry name" value="Cullin_AB"/>
    <property type="match status" value="1"/>
</dbReference>
<dbReference type="InterPro" id="IPR059120">
    <property type="entry name" value="Cullin-like_AB"/>
</dbReference>
<feature type="domain" description="Cullin family profile" evidence="6">
    <location>
        <begin position="392"/>
        <end position="623"/>
    </location>
</feature>
<evidence type="ECO:0000313" key="8">
    <source>
        <dbReference type="Proteomes" id="UP001301350"/>
    </source>
</evidence>
<dbReference type="FunFam" id="1.20.1310.10:FF:000002">
    <property type="entry name" value="cullin-3 isoform X1"/>
    <property type="match status" value="1"/>
</dbReference>
<dbReference type="Gene3D" id="1.10.10.10">
    <property type="entry name" value="Winged helix-like DNA-binding domain superfamily/Winged helix DNA-binding domain"/>
    <property type="match status" value="1"/>
</dbReference>
<dbReference type="InterPro" id="IPR016158">
    <property type="entry name" value="Cullin_homology"/>
</dbReference>
<dbReference type="GO" id="GO:0031461">
    <property type="term" value="C:cullin-RING ubiquitin ligase complex"/>
    <property type="evidence" value="ECO:0007669"/>
    <property type="project" value="InterPro"/>
</dbReference>
<accession>A0AAV9IWF8</accession>
<dbReference type="InterPro" id="IPR019559">
    <property type="entry name" value="Cullin_neddylation_domain"/>
</dbReference>
<dbReference type="InterPro" id="IPR045093">
    <property type="entry name" value="Cullin"/>
</dbReference>
<comment type="similarity">
    <text evidence="1 4 5">Belongs to the cullin family.</text>
</comment>
<evidence type="ECO:0000256" key="1">
    <source>
        <dbReference type="ARBA" id="ARBA00006019"/>
    </source>
</evidence>
<organism evidence="7 8">
    <name type="scientific">Cyanidium caldarium</name>
    <name type="common">Red alga</name>
    <dbReference type="NCBI Taxonomy" id="2771"/>
    <lineage>
        <taxon>Eukaryota</taxon>
        <taxon>Rhodophyta</taxon>
        <taxon>Bangiophyceae</taxon>
        <taxon>Cyanidiales</taxon>
        <taxon>Cyanidiaceae</taxon>
        <taxon>Cyanidium</taxon>
    </lineage>
</organism>
<dbReference type="SUPFAM" id="SSF75632">
    <property type="entry name" value="Cullin homology domain"/>
    <property type="match status" value="1"/>
</dbReference>
<dbReference type="PROSITE" id="PS01256">
    <property type="entry name" value="CULLIN_1"/>
    <property type="match status" value="1"/>
</dbReference>
<dbReference type="SMART" id="SM00884">
    <property type="entry name" value="Cullin_Nedd8"/>
    <property type="match status" value="1"/>
</dbReference>
<dbReference type="AlphaFoldDB" id="A0AAV9IWF8"/>
<evidence type="ECO:0000256" key="2">
    <source>
        <dbReference type="ARBA" id="ARBA00022499"/>
    </source>
</evidence>
<evidence type="ECO:0000256" key="5">
    <source>
        <dbReference type="RuleBase" id="RU003829"/>
    </source>
</evidence>
<dbReference type="Gene3D" id="1.20.1310.10">
    <property type="entry name" value="Cullin Repeats"/>
    <property type="match status" value="4"/>
</dbReference>
<dbReference type="InterPro" id="IPR001373">
    <property type="entry name" value="Cullin_N"/>
</dbReference>
<gene>
    <name evidence="7" type="ORF">CDCA_CDCA09G2634</name>
</gene>
<dbReference type="InterPro" id="IPR036317">
    <property type="entry name" value="Cullin_homology_sf"/>
</dbReference>
<dbReference type="Pfam" id="PF10557">
    <property type="entry name" value="Cullin_Nedd8"/>
    <property type="match status" value="1"/>
</dbReference>
<reference evidence="7 8" key="1">
    <citation type="submission" date="2022-07" db="EMBL/GenBank/DDBJ databases">
        <title>Genome-wide signatures of adaptation to extreme environments.</title>
        <authorList>
            <person name="Cho C.H."/>
            <person name="Yoon H.S."/>
        </authorList>
    </citation>
    <scope>NUCLEOTIDE SEQUENCE [LARGE SCALE GENOMIC DNA]</scope>
    <source>
        <strain evidence="7 8">DBV 063 E5</strain>
    </source>
</reference>
<dbReference type="SUPFAM" id="SSF74788">
    <property type="entry name" value="Cullin repeat-like"/>
    <property type="match status" value="1"/>
</dbReference>
<name>A0AAV9IWF8_CYACA</name>
<dbReference type="InterPro" id="IPR036388">
    <property type="entry name" value="WH-like_DNA-bd_sf"/>
</dbReference>
<evidence type="ECO:0000259" key="6">
    <source>
        <dbReference type="PROSITE" id="PS50069"/>
    </source>
</evidence>
<dbReference type="Gene3D" id="3.30.230.130">
    <property type="entry name" value="Cullin, Chain C, Domain 2"/>
    <property type="match status" value="1"/>
</dbReference>
<dbReference type="PANTHER" id="PTHR11932">
    <property type="entry name" value="CULLIN"/>
    <property type="match status" value="1"/>
</dbReference>
<dbReference type="SMART" id="SM00182">
    <property type="entry name" value="CULLIN"/>
    <property type="match status" value="1"/>
</dbReference>
<dbReference type="FunFam" id="1.10.10.10:FF:000050">
    <property type="entry name" value="Cullin 4B"/>
    <property type="match status" value="1"/>
</dbReference>
<dbReference type="GO" id="GO:0006511">
    <property type="term" value="P:ubiquitin-dependent protein catabolic process"/>
    <property type="evidence" value="ECO:0007669"/>
    <property type="project" value="InterPro"/>
</dbReference>
<keyword evidence="2" id="KW-1017">Isopeptide bond</keyword>
<dbReference type="EMBL" id="JANCYW010000009">
    <property type="protein sequence ID" value="KAK4536609.1"/>
    <property type="molecule type" value="Genomic_DNA"/>
</dbReference>
<dbReference type="InterPro" id="IPR036390">
    <property type="entry name" value="WH_DNA-bd_sf"/>
</dbReference>
<dbReference type="SUPFAM" id="SSF46785">
    <property type="entry name" value="Winged helix' DNA-binding domain"/>
    <property type="match status" value="1"/>
</dbReference>
<dbReference type="PROSITE" id="PS50069">
    <property type="entry name" value="CULLIN_2"/>
    <property type="match status" value="1"/>
</dbReference>
<comment type="caution">
    <text evidence="7">The sequence shown here is derived from an EMBL/GenBank/DDBJ whole genome shotgun (WGS) entry which is preliminary data.</text>
</comment>
<evidence type="ECO:0000256" key="3">
    <source>
        <dbReference type="ARBA" id="ARBA00022843"/>
    </source>
</evidence>